<evidence type="ECO:0000256" key="2">
    <source>
        <dbReference type="SAM" id="MobiDB-lite"/>
    </source>
</evidence>
<proteinExistence type="predicted"/>
<evidence type="ECO:0000313" key="4">
    <source>
        <dbReference type="Proteomes" id="UP000550260"/>
    </source>
</evidence>
<evidence type="ECO:0008006" key="5">
    <source>
        <dbReference type="Google" id="ProtNLM"/>
    </source>
</evidence>
<feature type="compositionally biased region" description="Basic and acidic residues" evidence="2">
    <location>
        <begin position="212"/>
        <end position="223"/>
    </location>
</feature>
<accession>A0A8E1W0L1</accession>
<feature type="coiled-coil region" evidence="1">
    <location>
        <begin position="332"/>
        <end position="359"/>
    </location>
</feature>
<gene>
    <name evidence="3" type="ORF">H5411_21900</name>
</gene>
<protein>
    <recommendedName>
        <fullName evidence="5">Chromosome segregation ATPase</fullName>
    </recommendedName>
</protein>
<name>A0A8E1W0L1_9PSEU</name>
<feature type="region of interest" description="Disordered" evidence="2">
    <location>
        <begin position="263"/>
        <end position="297"/>
    </location>
</feature>
<evidence type="ECO:0000256" key="1">
    <source>
        <dbReference type="SAM" id="Coils"/>
    </source>
</evidence>
<feature type="region of interest" description="Disordered" evidence="2">
    <location>
        <begin position="149"/>
        <end position="190"/>
    </location>
</feature>
<organism evidence="3 4">
    <name type="scientific">Amycolatopsis echigonensis</name>
    <dbReference type="NCBI Taxonomy" id="2576905"/>
    <lineage>
        <taxon>Bacteria</taxon>
        <taxon>Bacillati</taxon>
        <taxon>Actinomycetota</taxon>
        <taxon>Actinomycetes</taxon>
        <taxon>Pseudonocardiales</taxon>
        <taxon>Pseudonocardiaceae</taxon>
        <taxon>Amycolatopsis</taxon>
    </lineage>
</organism>
<feature type="region of interest" description="Disordered" evidence="2">
    <location>
        <begin position="207"/>
        <end position="230"/>
    </location>
</feature>
<reference evidence="3 4" key="1">
    <citation type="submission" date="2020-08" db="EMBL/GenBank/DDBJ databases">
        <title>Amycolatopsis echigonensis JCM 21831.</title>
        <authorList>
            <person name="Tedsree N."/>
            <person name="Kuncharoen N."/>
            <person name="Likhitwitayawuid K."/>
            <person name="Tanasupawat S."/>
        </authorList>
    </citation>
    <scope>NUCLEOTIDE SEQUENCE [LARGE SCALE GENOMIC DNA]</scope>
    <source>
        <strain evidence="3 4">JCM 21831</strain>
    </source>
</reference>
<dbReference type="Proteomes" id="UP000550260">
    <property type="component" value="Unassembled WGS sequence"/>
</dbReference>
<dbReference type="EMBL" id="JACJHR010000031">
    <property type="protein sequence ID" value="MBB2501772.1"/>
    <property type="molecule type" value="Genomic_DNA"/>
</dbReference>
<feature type="compositionally biased region" description="Basic and acidic residues" evidence="2">
    <location>
        <begin position="272"/>
        <end position="297"/>
    </location>
</feature>
<comment type="caution">
    <text evidence="3">The sequence shown here is derived from an EMBL/GenBank/DDBJ whole genome shotgun (WGS) entry which is preliminary data.</text>
</comment>
<keyword evidence="1" id="KW-0175">Coiled coil</keyword>
<sequence>MLHQRKGVLMETVGPPIRRGSREERREATVRALAAGDEAGCAYCGQPLPPIPRQGGRPTPYCPADPERYGRWGAKVITCAMLDEQREIWVTVYGPDQPMTQLDTRALDEQLGSALSALEPLHAELSALRTHVADQTAAALKAREEAEAARDEALEQARAANAERAHAVAAAEEARAAEEAAKHQSEVDRAERDAALENASAARKAQEAALAVRDEAENNRQRALEQAASAHDRVTALQREISALRATAVEDLEQARRTAAEAQQELRASLTAEHESRMREQQQRLREQAAEADDRVRSVQVAADQRVAEAAAQLSQATKTYAETLAPLHAELGELRARVSAQEAELEELHRLREAEKAEKAEQPEEAE</sequence>
<evidence type="ECO:0000313" key="3">
    <source>
        <dbReference type="EMBL" id="MBB2501772.1"/>
    </source>
</evidence>
<dbReference type="AlphaFoldDB" id="A0A8E1W0L1"/>